<keyword evidence="5 6" id="KW-0411">Iron-sulfur</keyword>
<dbReference type="InterPro" id="IPR058240">
    <property type="entry name" value="rSAM_sf"/>
</dbReference>
<evidence type="ECO:0000256" key="6">
    <source>
        <dbReference type="HAMAP-Rule" id="MF_01251"/>
    </source>
</evidence>
<dbReference type="Gene3D" id="3.80.30.20">
    <property type="entry name" value="tm_1862 like domain"/>
    <property type="match status" value="1"/>
</dbReference>
<sequence>MTENNRLHIDKWLPTSAKEVKERGWEELDVILFSGDAYIDHPSFGASVIGRVLEKEGLKVAIVPQPNWRDDLRDFKKLGVPKLFFAVTAGNMDSMVNHYTANKRLRHDDAYTPEGRHGQRPDRPTIVYSQILKKLYPDTPIVIGGIEASLRRVTHYDYWDDELKPSILCESDADLLVYGMGEKPLKEIVRLTRKGVPFYSLTNIPQTSFLVSKDESYPTKKQWQDQELYSHEDCLNDKKKFASNFRYIEMESNAMMAKKLTQDYKDQSIIVNPPYPVMNEKEMDEVYDLPYTRLPHPRYKDKKIPAFDMIKFSVNMHRGCFGGCSFCTISAHQGKFIANRSEKSILKEVENITKMPDFKGYLSDLGGPSANMYQMKGIFESICKTCRRPSCIHPDVCPNLNTNHQAMLDIYKKVDQVPGVKKSFVGSGIRYDLILHQTKDAKINKSNREYATELIKNHVSGRLKVAPEHTSDEVLNVMRKPSFNLFYKLKALFDDINKKEGLNQQLIPYFISSHPGSHGTDMADLAVKTKELDFKLEQVQDFTPTPMTVATVIYYSGYHPYTLKKVFTAKSVKEKLSQRKFLFWYKKEYREAIKTELIKMGKKDMLTKLFK</sequence>
<evidence type="ECO:0000256" key="5">
    <source>
        <dbReference type="ARBA" id="ARBA00023014"/>
    </source>
</evidence>
<comment type="cofactor">
    <cofactor evidence="6">
        <name>[4Fe-4S] cluster</name>
        <dbReference type="ChEBI" id="CHEBI:49883"/>
    </cofactor>
    <text evidence="6">Binds 1 [4Fe-4S] cluster. The cluster is coordinated with 3 cysteines and an exchangeable S-adenosyl-L-methionine.</text>
</comment>
<dbReference type="InterPro" id="IPR013704">
    <property type="entry name" value="UPF0313_N"/>
</dbReference>
<evidence type="ECO:0000313" key="9">
    <source>
        <dbReference type="Proteomes" id="UP000218267"/>
    </source>
</evidence>
<evidence type="ECO:0000256" key="3">
    <source>
        <dbReference type="ARBA" id="ARBA00022723"/>
    </source>
</evidence>
<dbReference type="PANTHER" id="PTHR32331:SF0">
    <property type="entry name" value="UPF0313 PROTEIN YGIQ"/>
    <property type="match status" value="1"/>
</dbReference>
<dbReference type="RefSeq" id="WP_096427587.1">
    <property type="nucleotide sequence ID" value="NZ_AP018042.1"/>
</dbReference>
<dbReference type="InterPro" id="IPR020612">
    <property type="entry name" value="Methylthiotransferase_CS"/>
</dbReference>
<reference evidence="8 9" key="1">
    <citation type="journal article" date="2018" name="Mar. Genomics">
        <title>Complete genome sequence of Marinifilaceae bacterium strain SPP2, isolated from the Antarctic marine sediment.</title>
        <authorList>
            <person name="Watanabe M."/>
            <person name="Kojima H."/>
            <person name="Fukui M."/>
        </authorList>
    </citation>
    <scope>NUCLEOTIDE SEQUENCE [LARGE SCALE GENOMIC DNA]</scope>
    <source>
        <strain evidence="8 9">SPP2</strain>
    </source>
</reference>
<dbReference type="NCBIfam" id="TIGR03904">
    <property type="entry name" value="SAM_YgiQ"/>
    <property type="match status" value="1"/>
</dbReference>
<dbReference type="GO" id="GO:0003824">
    <property type="term" value="F:catalytic activity"/>
    <property type="evidence" value="ECO:0007669"/>
    <property type="project" value="InterPro"/>
</dbReference>
<dbReference type="SUPFAM" id="SSF102114">
    <property type="entry name" value="Radical SAM enzymes"/>
    <property type="match status" value="1"/>
</dbReference>
<dbReference type="AlphaFoldDB" id="A0A1Y1CH89"/>
<dbReference type="InterPro" id="IPR006638">
    <property type="entry name" value="Elp3/MiaA/NifB-like_rSAM"/>
</dbReference>
<dbReference type="GO" id="GO:0005506">
    <property type="term" value="F:iron ion binding"/>
    <property type="evidence" value="ECO:0007669"/>
    <property type="project" value="UniProtKB-UniRule"/>
</dbReference>
<dbReference type="PROSITE" id="PS01278">
    <property type="entry name" value="MTTASE_RADICAL"/>
    <property type="match status" value="1"/>
</dbReference>
<evidence type="ECO:0000256" key="2">
    <source>
        <dbReference type="ARBA" id="ARBA00022691"/>
    </source>
</evidence>
<keyword evidence="9" id="KW-1185">Reference proteome</keyword>
<dbReference type="Proteomes" id="UP000218267">
    <property type="component" value="Chromosome"/>
</dbReference>
<evidence type="ECO:0000256" key="1">
    <source>
        <dbReference type="ARBA" id="ARBA00022485"/>
    </source>
</evidence>
<feature type="binding site" evidence="6">
    <location>
        <position position="324"/>
    </location>
    <ligand>
        <name>[4Fe-4S] cluster</name>
        <dbReference type="ChEBI" id="CHEBI:49883"/>
        <note>4Fe-4S-S-AdoMet</note>
    </ligand>
</feature>
<dbReference type="KEGG" id="mbas:ALGA_0266"/>
<keyword evidence="2 6" id="KW-0949">S-adenosyl-L-methionine</keyword>
<dbReference type="GO" id="GO:0051539">
    <property type="term" value="F:4 iron, 4 sulfur cluster binding"/>
    <property type="evidence" value="ECO:0007669"/>
    <property type="project" value="UniProtKB-KW"/>
</dbReference>
<reference evidence="9" key="2">
    <citation type="journal article" date="2020" name="Antonie Van Leeuwenhoek">
        <title>Labilibaculum antarcticum sp. nov., a novel facultative anaerobic, psychrotorelant bacterium isolated from marine sediment of Antarctica.</title>
        <authorList>
            <person name="Watanabe M."/>
            <person name="Kojima H."/>
            <person name="Fukui M."/>
        </authorList>
    </citation>
    <scope>NUCLEOTIDE SEQUENCE [LARGE SCALE GENOMIC DNA]</scope>
    <source>
        <strain evidence="9">SPP2</strain>
    </source>
</reference>
<dbReference type="SFLD" id="SFLDG01069">
    <property type="entry name" value="UPF0313"/>
    <property type="match status" value="1"/>
</dbReference>
<evidence type="ECO:0000256" key="4">
    <source>
        <dbReference type="ARBA" id="ARBA00023004"/>
    </source>
</evidence>
<dbReference type="InterPro" id="IPR007197">
    <property type="entry name" value="rSAM"/>
</dbReference>
<keyword evidence="3 6" id="KW-0479">Metal-binding</keyword>
<proteinExistence type="inferred from homology"/>
<dbReference type="HAMAP" id="MF_01251">
    <property type="entry name" value="UPF0313"/>
    <property type="match status" value="1"/>
</dbReference>
<dbReference type="PANTHER" id="PTHR32331">
    <property type="entry name" value="UPF0313 PROTEIN YGIQ"/>
    <property type="match status" value="1"/>
</dbReference>
<dbReference type="InterPro" id="IPR022946">
    <property type="entry name" value="UPF0313"/>
</dbReference>
<dbReference type="Pfam" id="PF08497">
    <property type="entry name" value="Radical_SAM_N"/>
    <property type="match status" value="1"/>
</dbReference>
<dbReference type="SFLD" id="SFLDG01082">
    <property type="entry name" value="B12-binding_domain_containing"/>
    <property type="match status" value="1"/>
</dbReference>
<gene>
    <name evidence="8" type="ORF">ALGA_0266</name>
</gene>
<accession>A0A1Y1CH89</accession>
<feature type="domain" description="Radical SAM core" evidence="7">
    <location>
        <begin position="306"/>
        <end position="586"/>
    </location>
</feature>
<feature type="binding site" evidence="6">
    <location>
        <position position="320"/>
    </location>
    <ligand>
        <name>[4Fe-4S] cluster</name>
        <dbReference type="ChEBI" id="CHEBI:49883"/>
        <note>4Fe-4S-S-AdoMet</note>
    </ligand>
</feature>
<feature type="binding site" evidence="6">
    <location>
        <position position="327"/>
    </location>
    <ligand>
        <name>[4Fe-4S] cluster</name>
        <dbReference type="ChEBI" id="CHEBI:49883"/>
        <note>4Fe-4S-S-AdoMet</note>
    </ligand>
</feature>
<keyword evidence="1 6" id="KW-0004">4Fe-4S</keyword>
<dbReference type="InterPro" id="IPR024560">
    <property type="entry name" value="UPF0313_C"/>
</dbReference>
<dbReference type="PROSITE" id="PS51918">
    <property type="entry name" value="RADICAL_SAM"/>
    <property type="match status" value="1"/>
</dbReference>
<dbReference type="Pfam" id="PF11842">
    <property type="entry name" value="DUF3362"/>
    <property type="match status" value="1"/>
</dbReference>
<comment type="similarity">
    <text evidence="6">Belongs to the UPF0313 family.</text>
</comment>
<dbReference type="EMBL" id="AP018042">
    <property type="protein sequence ID" value="BAX78661.1"/>
    <property type="molecule type" value="Genomic_DNA"/>
</dbReference>
<organism evidence="8 9">
    <name type="scientific">Labilibaculum antarcticum</name>
    <dbReference type="NCBI Taxonomy" id="1717717"/>
    <lineage>
        <taxon>Bacteria</taxon>
        <taxon>Pseudomonadati</taxon>
        <taxon>Bacteroidota</taxon>
        <taxon>Bacteroidia</taxon>
        <taxon>Marinilabiliales</taxon>
        <taxon>Marinifilaceae</taxon>
        <taxon>Labilibaculum</taxon>
    </lineage>
</organism>
<name>A0A1Y1CH89_9BACT</name>
<dbReference type="InterPro" id="IPR023404">
    <property type="entry name" value="rSAM_horseshoe"/>
</dbReference>
<evidence type="ECO:0000313" key="8">
    <source>
        <dbReference type="EMBL" id="BAX78661.1"/>
    </source>
</evidence>
<dbReference type="OrthoDB" id="9803479at2"/>
<keyword evidence="4 6" id="KW-0408">Iron</keyword>
<evidence type="ECO:0000259" key="7">
    <source>
        <dbReference type="PROSITE" id="PS51918"/>
    </source>
</evidence>
<dbReference type="SFLD" id="SFLDS00029">
    <property type="entry name" value="Radical_SAM"/>
    <property type="match status" value="1"/>
</dbReference>
<dbReference type="SMART" id="SM00729">
    <property type="entry name" value="Elp3"/>
    <property type="match status" value="1"/>
</dbReference>
<protein>
    <submittedName>
        <fullName evidence="8">YgiQ family radical SAM protein</fullName>
    </submittedName>
</protein>